<reference evidence="1 2" key="2">
    <citation type="journal article" date="2022" name="Mol. Ecol. Resour.">
        <title>The genomes of chicory, endive, great burdock and yacon provide insights into Asteraceae paleo-polyploidization history and plant inulin production.</title>
        <authorList>
            <person name="Fan W."/>
            <person name="Wang S."/>
            <person name="Wang H."/>
            <person name="Wang A."/>
            <person name="Jiang F."/>
            <person name="Liu H."/>
            <person name="Zhao H."/>
            <person name="Xu D."/>
            <person name="Zhang Y."/>
        </authorList>
    </citation>
    <scope>NUCLEOTIDE SEQUENCE [LARGE SCALE GENOMIC DNA]</scope>
    <source>
        <strain evidence="2">cv. Punajuju</strain>
        <tissue evidence="1">Leaves</tissue>
    </source>
</reference>
<dbReference type="Proteomes" id="UP001055811">
    <property type="component" value="Linkage Group LG02"/>
</dbReference>
<evidence type="ECO:0000313" key="2">
    <source>
        <dbReference type="Proteomes" id="UP001055811"/>
    </source>
</evidence>
<dbReference type="EMBL" id="CM042010">
    <property type="protein sequence ID" value="KAI3779204.1"/>
    <property type="molecule type" value="Genomic_DNA"/>
</dbReference>
<name>A0ACB9G6R8_CICIN</name>
<comment type="caution">
    <text evidence="1">The sequence shown here is derived from an EMBL/GenBank/DDBJ whole genome shotgun (WGS) entry which is preliminary data.</text>
</comment>
<evidence type="ECO:0000313" key="1">
    <source>
        <dbReference type="EMBL" id="KAI3779204.1"/>
    </source>
</evidence>
<protein>
    <submittedName>
        <fullName evidence="1">Uncharacterized protein</fullName>
    </submittedName>
</protein>
<organism evidence="1 2">
    <name type="scientific">Cichorium intybus</name>
    <name type="common">Chicory</name>
    <dbReference type="NCBI Taxonomy" id="13427"/>
    <lineage>
        <taxon>Eukaryota</taxon>
        <taxon>Viridiplantae</taxon>
        <taxon>Streptophyta</taxon>
        <taxon>Embryophyta</taxon>
        <taxon>Tracheophyta</taxon>
        <taxon>Spermatophyta</taxon>
        <taxon>Magnoliopsida</taxon>
        <taxon>eudicotyledons</taxon>
        <taxon>Gunneridae</taxon>
        <taxon>Pentapetalae</taxon>
        <taxon>asterids</taxon>
        <taxon>campanulids</taxon>
        <taxon>Asterales</taxon>
        <taxon>Asteraceae</taxon>
        <taxon>Cichorioideae</taxon>
        <taxon>Cichorieae</taxon>
        <taxon>Cichoriinae</taxon>
        <taxon>Cichorium</taxon>
    </lineage>
</organism>
<sequence length="315" mass="34110">MDLKHTISAAAADSPDSDGETPLHSQLIKPFSSFPNGKKHHQQPPPMVVAYKECLKNHAATIGSHALDGCGEFMPSPTSTPPEPASLKCAACGCHRNFHRREPINDVYGTTANKTHFIEFHRPSSPPQLTNYAYAPHVLLSLSTADQTHAVATPGTPAAIRIENPNGRKRFRTKFSQEQKEKMSLFAEKVGWKMQRCDDKLVMDFCNEIGIRRGIFKVWMHNNKNTIGRKDKETTSPTTTTPVVTTSTATAGVINMYNNARLVVSSESREEDVNVDGRESSNTSDQENDGGGGGAASCGGAVHLQASTNGSSSSC</sequence>
<keyword evidence="2" id="KW-1185">Reference proteome</keyword>
<gene>
    <name evidence="1" type="ORF">L2E82_08806</name>
</gene>
<accession>A0ACB9G6R8</accession>
<proteinExistence type="predicted"/>
<reference evidence="2" key="1">
    <citation type="journal article" date="2022" name="Mol. Ecol. Resour.">
        <title>The genomes of chicory, endive, great burdock and yacon provide insights into Asteraceae palaeo-polyploidization history and plant inulin production.</title>
        <authorList>
            <person name="Fan W."/>
            <person name="Wang S."/>
            <person name="Wang H."/>
            <person name="Wang A."/>
            <person name="Jiang F."/>
            <person name="Liu H."/>
            <person name="Zhao H."/>
            <person name="Xu D."/>
            <person name="Zhang Y."/>
        </authorList>
    </citation>
    <scope>NUCLEOTIDE SEQUENCE [LARGE SCALE GENOMIC DNA]</scope>
    <source>
        <strain evidence="2">cv. Punajuju</strain>
    </source>
</reference>